<evidence type="ECO:0000256" key="5">
    <source>
        <dbReference type="ARBA" id="ARBA00022729"/>
    </source>
</evidence>
<evidence type="ECO:0000256" key="8">
    <source>
        <dbReference type="ARBA" id="ARBA00025737"/>
    </source>
</evidence>
<dbReference type="InterPro" id="IPR011008">
    <property type="entry name" value="Dimeric_a/b-barrel"/>
</dbReference>
<feature type="domain" description="Dyp-type peroxidase N-terminal" evidence="10">
    <location>
        <begin position="79"/>
        <end position="221"/>
    </location>
</feature>
<keyword evidence="3" id="KW-0349">Heme</keyword>
<evidence type="ECO:0000259" key="11">
    <source>
        <dbReference type="Pfam" id="PF20628"/>
    </source>
</evidence>
<organism evidence="12 13">
    <name type="scientific">Corynebacterium ramonii</name>
    <dbReference type="NCBI Taxonomy" id="3026968"/>
    <lineage>
        <taxon>Bacteria</taxon>
        <taxon>Bacillati</taxon>
        <taxon>Actinomycetota</taxon>
        <taxon>Actinomycetes</taxon>
        <taxon>Mycobacteriales</taxon>
        <taxon>Corynebacteriaceae</taxon>
        <taxon>Corynebacterium</taxon>
    </lineage>
</organism>
<keyword evidence="7" id="KW-0408">Iron</keyword>
<dbReference type="PANTHER" id="PTHR30521">
    <property type="entry name" value="DEFERROCHELATASE/PEROXIDASE"/>
    <property type="match status" value="1"/>
</dbReference>
<dbReference type="InterPro" id="IPR006311">
    <property type="entry name" value="TAT_signal"/>
</dbReference>
<evidence type="ECO:0000259" key="10">
    <source>
        <dbReference type="Pfam" id="PF04261"/>
    </source>
</evidence>
<sequence>MMTAAQSHSDSQLQSEKSPPVKGISRRSFLLGSATGATVVGGAALAGCTNAEQHATAKDASVSAASVAAAREPFDGAHQSGIATSAQAHLTVIALNIRAGVNKVGVQRLLKLWTEDARRLTQGENPLGSLEPEMVTKPARLTITCGVGKRFFSIIGKEDQRPAWLQPLPAFSKDKLDPRWGESDIVIQIACDDPVTIAFATRHMIRSGTDYTETLWVQKGFLNANGANEKGETPRNLFGQKDGTVNPHNDQEFDAQVWIDKADDSPAWLQGGSCMIVRRIAMNLDTWEILDRESREIVIGRDLKDGAPLSGGSEFDAPDFHAVDEYGLPKIDARSHMALATPPSDSPDQKIQRRAYSYDEAPIPGSGQLSNVGLVFCCFQKDPRKQFIPIQKRLNDSDRLNEWITHIGSAVYAILPGTSEDSGSKKHYWGAELFES</sequence>
<evidence type="ECO:0000256" key="9">
    <source>
        <dbReference type="SAM" id="MobiDB-lite"/>
    </source>
</evidence>
<keyword evidence="6" id="KW-0560">Oxidoreductase</keyword>
<dbReference type="InterPro" id="IPR048328">
    <property type="entry name" value="Dyp_perox_C"/>
</dbReference>
<protein>
    <submittedName>
        <fullName evidence="12">Dyp-type peroxidase family protein</fullName>
    </submittedName>
</protein>
<evidence type="ECO:0000256" key="6">
    <source>
        <dbReference type="ARBA" id="ARBA00023002"/>
    </source>
</evidence>
<keyword evidence="5" id="KW-0732">Signal</keyword>
<dbReference type="GO" id="GO:0004601">
    <property type="term" value="F:peroxidase activity"/>
    <property type="evidence" value="ECO:0007669"/>
    <property type="project" value="UniProtKB-KW"/>
</dbReference>
<reference evidence="12 13" key="1">
    <citation type="journal article" date="2015" name="Genome Announc.">
        <title>Genome Sequence of Corynebacterium ulcerans Strain FRC11.</title>
        <authorList>
            <person name="Benevides Lde J."/>
            <person name="Viana M.V."/>
            <person name="Mariano D.C."/>
            <person name="Rocha Fde S."/>
            <person name="Bagano P.C."/>
            <person name="Folador E.L."/>
            <person name="Pereira F.L."/>
            <person name="Dorella F.A."/>
            <person name="Leal C.A."/>
            <person name="Carvalho A.F."/>
            <person name="Soares Sde C."/>
            <person name="Carneiro A."/>
            <person name="Ramos R."/>
            <person name="Badell-Ocando E."/>
            <person name="Guiso N."/>
            <person name="Silva A."/>
            <person name="Figueiredo H."/>
            <person name="Azevedo V."/>
            <person name="Guimaraes L.C."/>
        </authorList>
    </citation>
    <scope>NUCLEOTIDE SEQUENCE [LARGE SCALE GENOMIC DNA]</scope>
    <source>
        <strain evidence="13">FRC0011</strain>
    </source>
</reference>
<feature type="compositionally biased region" description="Polar residues" evidence="9">
    <location>
        <begin position="1"/>
        <end position="17"/>
    </location>
</feature>
<feature type="domain" description="Dyp-type peroxidase C-terminal" evidence="11">
    <location>
        <begin position="233"/>
        <end position="418"/>
    </location>
</feature>
<dbReference type="NCBIfam" id="TIGR01413">
    <property type="entry name" value="Dyp_perox_fam"/>
    <property type="match status" value="1"/>
</dbReference>
<evidence type="ECO:0000313" key="12">
    <source>
        <dbReference type="EMBL" id="AIU32842.1"/>
    </source>
</evidence>
<keyword evidence="4" id="KW-0479">Metal-binding</keyword>
<evidence type="ECO:0000256" key="1">
    <source>
        <dbReference type="ARBA" id="ARBA00001970"/>
    </source>
</evidence>
<proteinExistence type="inferred from homology"/>
<dbReference type="EMBL" id="CP009622">
    <property type="protein sequence ID" value="AIU32842.1"/>
    <property type="molecule type" value="Genomic_DNA"/>
</dbReference>
<feature type="region of interest" description="Disordered" evidence="9">
    <location>
        <begin position="1"/>
        <end position="22"/>
    </location>
</feature>
<evidence type="ECO:0000256" key="7">
    <source>
        <dbReference type="ARBA" id="ARBA00023004"/>
    </source>
</evidence>
<evidence type="ECO:0000313" key="13">
    <source>
        <dbReference type="Proteomes" id="UP000029910"/>
    </source>
</evidence>
<dbReference type="Pfam" id="PF20628">
    <property type="entry name" value="Dyp_perox_C"/>
    <property type="match status" value="1"/>
</dbReference>
<accession>A0ABM5RSK6</accession>
<evidence type="ECO:0000256" key="3">
    <source>
        <dbReference type="ARBA" id="ARBA00022617"/>
    </source>
</evidence>
<gene>
    <name evidence="12" type="ORF">CulFRC11_1266</name>
</gene>
<dbReference type="PANTHER" id="PTHR30521:SF4">
    <property type="entry name" value="DEFERROCHELATASE"/>
    <property type="match status" value="1"/>
</dbReference>
<evidence type="ECO:0000256" key="4">
    <source>
        <dbReference type="ARBA" id="ARBA00022723"/>
    </source>
</evidence>
<dbReference type="SUPFAM" id="SSF54909">
    <property type="entry name" value="Dimeric alpha+beta barrel"/>
    <property type="match status" value="1"/>
</dbReference>
<dbReference type="Pfam" id="PF04261">
    <property type="entry name" value="Dyp_perox_N"/>
    <property type="match status" value="1"/>
</dbReference>
<dbReference type="InterPro" id="IPR048327">
    <property type="entry name" value="Dyp_perox_N"/>
</dbReference>
<evidence type="ECO:0000256" key="2">
    <source>
        <dbReference type="ARBA" id="ARBA00022559"/>
    </source>
</evidence>
<keyword evidence="2 12" id="KW-0575">Peroxidase</keyword>
<dbReference type="InterPro" id="IPR006314">
    <property type="entry name" value="Dyp_peroxidase"/>
</dbReference>
<name>A0ABM5RSK6_9CORY</name>
<comment type="cofactor">
    <cofactor evidence="1">
        <name>heme b</name>
        <dbReference type="ChEBI" id="CHEBI:60344"/>
    </cofactor>
</comment>
<comment type="similarity">
    <text evidence="8">Belongs to the DyP-type peroxidase family.</text>
</comment>
<dbReference type="PROSITE" id="PS51404">
    <property type="entry name" value="DYP_PEROXIDASE"/>
    <property type="match status" value="1"/>
</dbReference>
<dbReference type="Proteomes" id="UP000029910">
    <property type="component" value="Chromosome"/>
</dbReference>
<dbReference type="PROSITE" id="PS51318">
    <property type="entry name" value="TAT"/>
    <property type="match status" value="1"/>
</dbReference>
<keyword evidence="13" id="KW-1185">Reference proteome</keyword>